<evidence type="ECO:0000256" key="4">
    <source>
        <dbReference type="SAM" id="MobiDB-lite"/>
    </source>
</evidence>
<dbReference type="PANTHER" id="PTHR22874:SF1">
    <property type="entry name" value="ACTIVATING MOLECULE IN BECN1-REGULATED AUTOPHAGY PROTEIN 1"/>
    <property type="match status" value="1"/>
</dbReference>
<reference evidence="5 6" key="1">
    <citation type="journal article" date="2024" name="Nat. Commun.">
        <title>Phylogenomics reveals the evolutionary origins of lichenization in chlorophyte algae.</title>
        <authorList>
            <person name="Puginier C."/>
            <person name="Libourel C."/>
            <person name="Otte J."/>
            <person name="Skaloud P."/>
            <person name="Haon M."/>
            <person name="Grisel S."/>
            <person name="Petersen M."/>
            <person name="Berrin J.G."/>
            <person name="Delaux P.M."/>
            <person name="Dal Grande F."/>
            <person name="Keller J."/>
        </authorList>
    </citation>
    <scope>NUCLEOTIDE SEQUENCE [LARGE SCALE GENOMIC DNA]</scope>
    <source>
        <strain evidence="5 6">SAG 245.80</strain>
    </source>
</reference>
<evidence type="ECO:0000256" key="1">
    <source>
        <dbReference type="ARBA" id="ARBA00022574"/>
    </source>
</evidence>
<dbReference type="GO" id="GO:0000045">
    <property type="term" value="P:autophagosome assembly"/>
    <property type="evidence" value="ECO:0007669"/>
    <property type="project" value="TreeGrafter"/>
</dbReference>
<evidence type="ECO:0000256" key="2">
    <source>
        <dbReference type="ARBA" id="ARBA00022737"/>
    </source>
</evidence>
<keyword evidence="1 3" id="KW-0853">WD repeat</keyword>
<dbReference type="InterPro" id="IPR019775">
    <property type="entry name" value="WD40_repeat_CS"/>
</dbReference>
<dbReference type="GO" id="GO:1990756">
    <property type="term" value="F:ubiquitin-like ligase-substrate adaptor activity"/>
    <property type="evidence" value="ECO:0007669"/>
    <property type="project" value="TreeGrafter"/>
</dbReference>
<comment type="caution">
    <text evidence="5">The sequence shown here is derived from an EMBL/GenBank/DDBJ whole genome shotgun (WGS) entry which is preliminary data.</text>
</comment>
<dbReference type="Gene3D" id="2.130.10.10">
    <property type="entry name" value="YVTN repeat-like/Quinoprotein amine dehydrogenase"/>
    <property type="match status" value="2"/>
</dbReference>
<keyword evidence="6" id="KW-1185">Reference proteome</keyword>
<evidence type="ECO:0000313" key="5">
    <source>
        <dbReference type="EMBL" id="KAK9827688.1"/>
    </source>
</evidence>
<dbReference type="InterPro" id="IPR036322">
    <property type="entry name" value="WD40_repeat_dom_sf"/>
</dbReference>
<evidence type="ECO:0000256" key="3">
    <source>
        <dbReference type="PROSITE-ProRule" id="PRU00221"/>
    </source>
</evidence>
<dbReference type="SUPFAM" id="SSF50969">
    <property type="entry name" value="YVTN repeat-like/Quinoprotein amine dehydrogenase"/>
    <property type="match status" value="1"/>
</dbReference>
<evidence type="ECO:0000313" key="6">
    <source>
        <dbReference type="Proteomes" id="UP001445335"/>
    </source>
</evidence>
<dbReference type="GO" id="GO:0000423">
    <property type="term" value="P:mitophagy"/>
    <property type="evidence" value="ECO:0007669"/>
    <property type="project" value="TreeGrafter"/>
</dbReference>
<dbReference type="InterPro" id="IPR052596">
    <property type="entry name" value="AMBRA1_autophagy"/>
</dbReference>
<dbReference type="GO" id="GO:0080008">
    <property type="term" value="C:Cul4-RING E3 ubiquitin ligase complex"/>
    <property type="evidence" value="ECO:0007669"/>
    <property type="project" value="TreeGrafter"/>
</dbReference>
<gene>
    <name evidence="5" type="ORF">WJX81_000005</name>
</gene>
<feature type="compositionally biased region" description="Low complexity" evidence="4">
    <location>
        <begin position="351"/>
        <end position="362"/>
    </location>
</feature>
<dbReference type="Pfam" id="PF00400">
    <property type="entry name" value="WD40"/>
    <property type="match status" value="2"/>
</dbReference>
<dbReference type="SMART" id="SM00320">
    <property type="entry name" value="WD40"/>
    <property type="match status" value="4"/>
</dbReference>
<proteinExistence type="predicted"/>
<dbReference type="PROSITE" id="PS50294">
    <property type="entry name" value="WD_REPEATS_REGION"/>
    <property type="match status" value="1"/>
</dbReference>
<dbReference type="InterPro" id="IPR001680">
    <property type="entry name" value="WD40_rpt"/>
</dbReference>
<dbReference type="PROSITE" id="PS50082">
    <property type="entry name" value="WD_REPEATS_2"/>
    <property type="match status" value="1"/>
</dbReference>
<dbReference type="AlphaFoldDB" id="A0AAW1R1K9"/>
<dbReference type="Proteomes" id="UP001445335">
    <property type="component" value="Unassembled WGS sequence"/>
</dbReference>
<dbReference type="InterPro" id="IPR015943">
    <property type="entry name" value="WD40/YVTN_repeat-like_dom_sf"/>
</dbReference>
<organism evidence="5 6">
    <name type="scientific">Elliptochloris bilobata</name>
    <dbReference type="NCBI Taxonomy" id="381761"/>
    <lineage>
        <taxon>Eukaryota</taxon>
        <taxon>Viridiplantae</taxon>
        <taxon>Chlorophyta</taxon>
        <taxon>core chlorophytes</taxon>
        <taxon>Trebouxiophyceae</taxon>
        <taxon>Trebouxiophyceae incertae sedis</taxon>
        <taxon>Elliptochloris clade</taxon>
        <taxon>Elliptochloris</taxon>
    </lineage>
</organism>
<dbReference type="InterPro" id="IPR011044">
    <property type="entry name" value="Quino_amine_DH_bsu"/>
</dbReference>
<feature type="repeat" description="WD" evidence="3">
    <location>
        <begin position="105"/>
        <end position="147"/>
    </location>
</feature>
<dbReference type="PANTHER" id="PTHR22874">
    <property type="entry name" value="ACTIVATING MOLECULE IN BECN1-REGULATED AUTOPHAGY PROTEIN 1"/>
    <property type="match status" value="1"/>
</dbReference>
<protein>
    <submittedName>
        <fullName evidence="5">Uncharacterized protein</fullName>
    </submittedName>
</protein>
<dbReference type="SUPFAM" id="SSF50978">
    <property type="entry name" value="WD40 repeat-like"/>
    <property type="match status" value="1"/>
</dbReference>
<sequence>MQARPDGCNAAAMLRARETAPHGRRVCGPAGALSAAAEEPSMALRGWAEGDFLRRCDATYCALAPPPRSTIAIAFSPDGALLASTHGDHTVKLVCCRTGACVRVLTGHRRTPWVVRFHPHSSALLASGSLDYEVRLWDVPSGVCLATHSFQKPIASLAFHCDGRHQLLAVASGHKLYLWEYRQFGSSPLPETCLKTRRSLRAVHFHPHGAPLILTAEVHDPTEAALLPAPYSERDAPAPVPAAALRDLNPRIDSPASHTAAPTVTAVLHLSRPHQQGQPTQRPVYYMTRPGAPVRRIGDGLGRPGLGGADAAARDLPSVIDRRWMGPGGRRTAHRQGGGPRGGAAQRRDTLSPAAAAPGAGLPPSMVPYPWEYPAGQLRGQLRRDTALIPLDARGAGAGPPWVASAGGAGVAADAAATHGDAAAVQRAANAAGKDQPCRVKLRVWRFHPPPPAAGDADGAEPVAASASPGTALDEMGVHFSPCGRYLAACVACRAPRLSPEPQAPASASSSVAEEAAAALQGGGPGGVAYEVRIYSVEAASFGRVLRARPIKAAHCLTSLQFSPTSQYLLLAYGRRHISLLRSFMAEDGSATLAAAHTILEIYRVSDMGLVRVLPSAQDEVNAAAFHPFPGGGIVYGTKEGRLRILRHAAGALGAPESEADRDASWRSLVDELDAADRGAELSEDDLLSEALPA</sequence>
<feature type="region of interest" description="Disordered" evidence="4">
    <location>
        <begin position="321"/>
        <end position="362"/>
    </location>
</feature>
<keyword evidence="2" id="KW-0677">Repeat</keyword>
<dbReference type="PROSITE" id="PS00678">
    <property type="entry name" value="WD_REPEATS_1"/>
    <property type="match status" value="1"/>
</dbReference>
<name>A0AAW1R1K9_9CHLO</name>
<dbReference type="EMBL" id="JALJOU010000055">
    <property type="protein sequence ID" value="KAK9827688.1"/>
    <property type="molecule type" value="Genomic_DNA"/>
</dbReference>
<accession>A0AAW1R1K9</accession>